<reference evidence="1" key="1">
    <citation type="submission" date="2021-06" db="EMBL/GenBank/DDBJ databases">
        <authorList>
            <person name="Kallberg Y."/>
            <person name="Tangrot J."/>
            <person name="Rosling A."/>
        </authorList>
    </citation>
    <scope>NUCLEOTIDE SEQUENCE</scope>
    <source>
        <strain evidence="1">87-6 pot B 2015</strain>
    </source>
</reference>
<sequence length="244" mass="27257">MWNPRCRKYKTGVSPGCSIGITSCNTRVGTLRAFVENKNNSSNNIYFLSNDHVLRLKCGSEMKSSVRQPAYSDYEGATKRKIEGEKYLLEKAQELGIFVKGKRGIYEINNKSYGVDAAIALVNNPDRKRYINPKGFAIPDIIFRDRSLVPIKISGDIKDVSSIIPKELVFKLLLLLMEQSPILGDVLMDKIELKGETIFPSIRLDNMETRVGKIIALGHGVLIINNLNQDYPVGNPINAVIEAL</sequence>
<dbReference type="PROSITE" id="PS51257">
    <property type="entry name" value="PROKAR_LIPOPROTEIN"/>
    <property type="match status" value="1"/>
</dbReference>
<organism evidence="1 2">
    <name type="scientific">Funneliformis mosseae</name>
    <name type="common">Endomycorrhizal fungus</name>
    <name type="synonym">Glomus mosseae</name>
    <dbReference type="NCBI Taxonomy" id="27381"/>
    <lineage>
        <taxon>Eukaryota</taxon>
        <taxon>Fungi</taxon>
        <taxon>Fungi incertae sedis</taxon>
        <taxon>Mucoromycota</taxon>
        <taxon>Glomeromycotina</taxon>
        <taxon>Glomeromycetes</taxon>
        <taxon>Glomerales</taxon>
        <taxon>Glomeraceae</taxon>
        <taxon>Funneliformis</taxon>
    </lineage>
</organism>
<dbReference type="EMBL" id="CAJVPP010001151">
    <property type="protein sequence ID" value="CAG8537269.1"/>
    <property type="molecule type" value="Genomic_DNA"/>
</dbReference>
<evidence type="ECO:0000313" key="1">
    <source>
        <dbReference type="EMBL" id="CAG8537269.1"/>
    </source>
</evidence>
<gene>
    <name evidence="1" type="ORF">FMOSSE_LOCUS5804</name>
</gene>
<keyword evidence="2" id="KW-1185">Reference proteome</keyword>
<protein>
    <submittedName>
        <fullName evidence="1">5800_t:CDS:1</fullName>
    </submittedName>
</protein>
<name>A0A9N9FHV4_FUNMO</name>
<evidence type="ECO:0000313" key="2">
    <source>
        <dbReference type="Proteomes" id="UP000789375"/>
    </source>
</evidence>
<dbReference type="Proteomes" id="UP000789375">
    <property type="component" value="Unassembled WGS sequence"/>
</dbReference>
<accession>A0A9N9FHV4</accession>
<proteinExistence type="predicted"/>
<comment type="caution">
    <text evidence="1">The sequence shown here is derived from an EMBL/GenBank/DDBJ whole genome shotgun (WGS) entry which is preliminary data.</text>
</comment>
<dbReference type="AlphaFoldDB" id="A0A9N9FHV4"/>